<keyword evidence="2" id="KW-1185">Reference proteome</keyword>
<reference evidence="1 2" key="1">
    <citation type="submission" date="2019-07" db="EMBL/GenBank/DDBJ databases">
        <title>Genomic Encyclopedia of Type Strains, Phase IV (KMG-IV): sequencing the most valuable type-strain genomes for metagenomic binning, comparative biology and taxonomic classification.</title>
        <authorList>
            <person name="Goeker M."/>
        </authorList>
    </citation>
    <scope>NUCLEOTIDE SEQUENCE [LARGE SCALE GENOMIC DNA]</scope>
    <source>
        <strain evidence="1 2">DSM 44831</strain>
    </source>
</reference>
<proteinExistence type="predicted"/>
<gene>
    <name evidence="1" type="ORF">FNL39_104124</name>
</gene>
<organism evidence="1 2">
    <name type="scientific">Nocardia caishijiensis</name>
    <dbReference type="NCBI Taxonomy" id="184756"/>
    <lineage>
        <taxon>Bacteria</taxon>
        <taxon>Bacillati</taxon>
        <taxon>Actinomycetota</taxon>
        <taxon>Actinomycetes</taxon>
        <taxon>Mycobacteriales</taxon>
        <taxon>Nocardiaceae</taxon>
        <taxon>Nocardia</taxon>
    </lineage>
</organism>
<evidence type="ECO:0000313" key="2">
    <source>
        <dbReference type="Proteomes" id="UP000798951"/>
    </source>
</evidence>
<protein>
    <submittedName>
        <fullName evidence="1">Uncharacterized protein</fullName>
    </submittedName>
</protein>
<dbReference type="Proteomes" id="UP000798951">
    <property type="component" value="Unassembled WGS sequence"/>
</dbReference>
<dbReference type="EMBL" id="VMSD01000004">
    <property type="protein sequence ID" value="KAF0846703.1"/>
    <property type="molecule type" value="Genomic_DNA"/>
</dbReference>
<accession>A0ABQ6YLP5</accession>
<evidence type="ECO:0000313" key="1">
    <source>
        <dbReference type="EMBL" id="KAF0846703.1"/>
    </source>
</evidence>
<sequence length="107" mass="12193">MVRVGAVSVNVGVFVEISGLRDDREQAGMTTLLTEVVRAERLDDEVFVSMRGVGDDLAVRADSGDHKVIFAGFFRWQEDFEQRVTARATRLVPHARVRFGWEYEDEF</sequence>
<comment type="caution">
    <text evidence="1">The sequence shown here is derived from an EMBL/GenBank/DDBJ whole genome shotgun (WGS) entry which is preliminary data.</text>
</comment>
<name>A0ABQ6YLP5_9NOCA</name>